<dbReference type="AlphaFoldDB" id="X1G1L3"/>
<feature type="non-terminal residue" evidence="2">
    <location>
        <position position="1"/>
    </location>
</feature>
<accession>X1G1L3</accession>
<feature type="transmembrane region" description="Helical" evidence="1">
    <location>
        <begin position="38"/>
        <end position="58"/>
    </location>
</feature>
<gene>
    <name evidence="2" type="ORF">S03H2_26471</name>
</gene>
<name>X1G1L3_9ZZZZ</name>
<organism evidence="2">
    <name type="scientific">marine sediment metagenome</name>
    <dbReference type="NCBI Taxonomy" id="412755"/>
    <lineage>
        <taxon>unclassified sequences</taxon>
        <taxon>metagenomes</taxon>
        <taxon>ecological metagenomes</taxon>
    </lineage>
</organism>
<reference evidence="2" key="1">
    <citation type="journal article" date="2014" name="Front. Microbiol.">
        <title>High frequency of phylogenetically diverse reductive dehalogenase-homologous genes in deep subseafloor sedimentary metagenomes.</title>
        <authorList>
            <person name="Kawai M."/>
            <person name="Futagami T."/>
            <person name="Toyoda A."/>
            <person name="Takaki Y."/>
            <person name="Nishi S."/>
            <person name="Hori S."/>
            <person name="Arai W."/>
            <person name="Tsubouchi T."/>
            <person name="Morono Y."/>
            <person name="Uchiyama I."/>
            <person name="Ito T."/>
            <person name="Fujiyama A."/>
            <person name="Inagaki F."/>
            <person name="Takami H."/>
        </authorList>
    </citation>
    <scope>NUCLEOTIDE SEQUENCE</scope>
    <source>
        <strain evidence="2">Expedition CK06-06</strain>
    </source>
</reference>
<keyword evidence="1" id="KW-0812">Transmembrane</keyword>
<evidence type="ECO:0000313" key="2">
    <source>
        <dbReference type="EMBL" id="GAH51132.1"/>
    </source>
</evidence>
<keyword evidence="1" id="KW-1133">Transmembrane helix</keyword>
<protein>
    <submittedName>
        <fullName evidence="2">Uncharacterized protein</fullName>
    </submittedName>
</protein>
<comment type="caution">
    <text evidence="2">The sequence shown here is derived from an EMBL/GenBank/DDBJ whole genome shotgun (WGS) entry which is preliminary data.</text>
</comment>
<proteinExistence type="predicted"/>
<dbReference type="EMBL" id="BARU01015367">
    <property type="protein sequence ID" value="GAH51132.1"/>
    <property type="molecule type" value="Genomic_DNA"/>
</dbReference>
<keyword evidence="1" id="KW-0472">Membrane</keyword>
<sequence length="87" mass="9915">DVYRKEYGTLLTKKNYDLIWSLGDRWSKGRSISQLENIPTAGIISTLIIVIAMAMGNVNQLIYSLPPPGMPELNFEFLFIHLFDLLV</sequence>
<evidence type="ECO:0000256" key="1">
    <source>
        <dbReference type="SAM" id="Phobius"/>
    </source>
</evidence>